<sequence length="249" mass="28820">MQALGVIKMTAKQVLSALREVACEERAAKMPMYVKAVPGGYGEGDRFLGCAMPDQRKTVRQFGDLSRDELLKLFASPWHECRMTGLLILVTQYEAAAKPKNPHRDFECREIVEFYLAYLEAVNNWDLVDSTAPKILGAWLVEHFDERGVLDRLAASDVLWERRVAVLATLTLIKNDEFEEIIELAERLMDDGHDLMNKAIGWMLREMGKRDQQQLEKFLKEHAKAMPRTMLRYSIEKLSREDRTKWMNQ</sequence>
<dbReference type="Proteomes" id="UP000315010">
    <property type="component" value="Unassembled WGS sequence"/>
</dbReference>
<dbReference type="AlphaFoldDB" id="A0A5C5YZM6"/>
<keyword evidence="2" id="KW-1185">Reference proteome</keyword>
<evidence type="ECO:0000313" key="2">
    <source>
        <dbReference type="Proteomes" id="UP000315010"/>
    </source>
</evidence>
<dbReference type="EMBL" id="SJPJ01000001">
    <property type="protein sequence ID" value="TWT80525.1"/>
    <property type="molecule type" value="Genomic_DNA"/>
</dbReference>
<dbReference type="InterPro" id="IPR014825">
    <property type="entry name" value="DNA_alkylation"/>
</dbReference>
<dbReference type="PANTHER" id="PTHR34070:SF1">
    <property type="entry name" value="DNA ALKYLATION REPAIR PROTEIN"/>
    <property type="match status" value="1"/>
</dbReference>
<proteinExistence type="predicted"/>
<dbReference type="Gene3D" id="1.25.10.90">
    <property type="match status" value="1"/>
</dbReference>
<dbReference type="CDD" id="cd06561">
    <property type="entry name" value="AlkD_like"/>
    <property type="match status" value="1"/>
</dbReference>
<dbReference type="InterPro" id="IPR016024">
    <property type="entry name" value="ARM-type_fold"/>
</dbReference>
<dbReference type="OrthoDB" id="9775346at2"/>
<name>A0A5C5YZM6_9BACT</name>
<dbReference type="Pfam" id="PF08713">
    <property type="entry name" value="DNA_alkylation"/>
    <property type="match status" value="1"/>
</dbReference>
<gene>
    <name evidence="1" type="ORF">CA13_19700</name>
</gene>
<comment type="caution">
    <text evidence="1">The sequence shown here is derived from an EMBL/GenBank/DDBJ whole genome shotgun (WGS) entry which is preliminary data.</text>
</comment>
<protein>
    <submittedName>
        <fullName evidence="1">DNA alkylation repair enzyme</fullName>
    </submittedName>
</protein>
<organism evidence="1 2">
    <name type="scientific">Novipirellula herctigrandis</name>
    <dbReference type="NCBI Taxonomy" id="2527986"/>
    <lineage>
        <taxon>Bacteria</taxon>
        <taxon>Pseudomonadati</taxon>
        <taxon>Planctomycetota</taxon>
        <taxon>Planctomycetia</taxon>
        <taxon>Pirellulales</taxon>
        <taxon>Pirellulaceae</taxon>
        <taxon>Novipirellula</taxon>
    </lineage>
</organism>
<reference evidence="1 2" key="1">
    <citation type="submission" date="2019-02" db="EMBL/GenBank/DDBJ databases">
        <title>Deep-cultivation of Planctomycetes and their phenomic and genomic characterization uncovers novel biology.</title>
        <authorList>
            <person name="Wiegand S."/>
            <person name="Jogler M."/>
            <person name="Boedeker C."/>
            <person name="Pinto D."/>
            <person name="Vollmers J."/>
            <person name="Rivas-Marin E."/>
            <person name="Kohn T."/>
            <person name="Peeters S.H."/>
            <person name="Heuer A."/>
            <person name="Rast P."/>
            <person name="Oberbeckmann S."/>
            <person name="Bunk B."/>
            <person name="Jeske O."/>
            <person name="Meyerdierks A."/>
            <person name="Storesund J.E."/>
            <person name="Kallscheuer N."/>
            <person name="Luecker S."/>
            <person name="Lage O.M."/>
            <person name="Pohl T."/>
            <person name="Merkel B.J."/>
            <person name="Hornburger P."/>
            <person name="Mueller R.-W."/>
            <person name="Bruemmer F."/>
            <person name="Labrenz M."/>
            <person name="Spormann A.M."/>
            <person name="Op Den Camp H."/>
            <person name="Overmann J."/>
            <person name="Amann R."/>
            <person name="Jetten M.S.M."/>
            <person name="Mascher T."/>
            <person name="Medema M.H."/>
            <person name="Devos D.P."/>
            <person name="Kaster A.-K."/>
            <person name="Ovreas L."/>
            <person name="Rohde M."/>
            <person name="Galperin M.Y."/>
            <person name="Jogler C."/>
        </authorList>
    </citation>
    <scope>NUCLEOTIDE SEQUENCE [LARGE SCALE GENOMIC DNA]</scope>
    <source>
        <strain evidence="1 2">CA13</strain>
    </source>
</reference>
<dbReference type="RefSeq" id="WP_146395624.1">
    <property type="nucleotide sequence ID" value="NZ_SJPJ01000001.1"/>
</dbReference>
<evidence type="ECO:0000313" key="1">
    <source>
        <dbReference type="EMBL" id="TWT80525.1"/>
    </source>
</evidence>
<accession>A0A5C5YZM6</accession>
<dbReference type="SUPFAM" id="SSF48371">
    <property type="entry name" value="ARM repeat"/>
    <property type="match status" value="1"/>
</dbReference>
<dbReference type="PANTHER" id="PTHR34070">
    <property type="entry name" value="ARMADILLO-TYPE FOLD"/>
    <property type="match status" value="1"/>
</dbReference>